<reference evidence="4" key="1">
    <citation type="submission" date="2020-10" db="EMBL/GenBank/DDBJ databases">
        <title>Chromosome-scale genome assembly of the Allis shad, Alosa alosa.</title>
        <authorList>
            <person name="Margot Z."/>
            <person name="Christophe K."/>
            <person name="Cabau C."/>
            <person name="Louis A."/>
            <person name="Berthelot C."/>
            <person name="Parey E."/>
            <person name="Roest Crollius H."/>
            <person name="Montfort J."/>
            <person name="Robinson-Rechavi M."/>
            <person name="Bucao C."/>
            <person name="Bouchez O."/>
            <person name="Gislard M."/>
            <person name="Lluch J."/>
            <person name="Milhes M."/>
            <person name="Lampietro C."/>
            <person name="Lopez Roques C."/>
            <person name="Donnadieu C."/>
            <person name="Braasch I."/>
            <person name="Desvignes T."/>
            <person name="Postlethwait J."/>
            <person name="Bobe J."/>
            <person name="Guiguen Y."/>
        </authorList>
    </citation>
    <scope>NUCLEOTIDE SEQUENCE</scope>
    <source>
        <strain evidence="4">M-15738</strain>
        <tissue evidence="4">Blood</tissue>
    </source>
</reference>
<dbReference type="GO" id="GO:0006955">
    <property type="term" value="P:immune response"/>
    <property type="evidence" value="ECO:0007669"/>
    <property type="project" value="TreeGrafter"/>
</dbReference>
<dbReference type="Proteomes" id="UP000823561">
    <property type="component" value="Chromosome 8"/>
</dbReference>
<dbReference type="InterPro" id="IPR003599">
    <property type="entry name" value="Ig_sub"/>
</dbReference>
<dbReference type="PANTHER" id="PTHR11481:SF64">
    <property type="entry name" value="FC RECEPTOR-LIKE PROTEIN 4"/>
    <property type="match status" value="1"/>
</dbReference>
<evidence type="ECO:0000313" key="4">
    <source>
        <dbReference type="EMBL" id="KAG5277149.1"/>
    </source>
</evidence>
<keyword evidence="5" id="KW-1185">Reference proteome</keyword>
<dbReference type="InterPro" id="IPR007110">
    <property type="entry name" value="Ig-like_dom"/>
</dbReference>
<keyword evidence="1" id="KW-0732">Signal</keyword>
<dbReference type="GO" id="GO:0009897">
    <property type="term" value="C:external side of plasma membrane"/>
    <property type="evidence" value="ECO:0007669"/>
    <property type="project" value="TreeGrafter"/>
</dbReference>
<evidence type="ECO:0000313" key="5">
    <source>
        <dbReference type="Proteomes" id="UP000823561"/>
    </source>
</evidence>
<dbReference type="GO" id="GO:0007166">
    <property type="term" value="P:cell surface receptor signaling pathway"/>
    <property type="evidence" value="ECO:0007669"/>
    <property type="project" value="TreeGrafter"/>
</dbReference>
<comment type="caution">
    <text evidence="4">The sequence shown here is derived from an EMBL/GenBank/DDBJ whole genome shotgun (WGS) entry which is preliminary data.</text>
</comment>
<keyword evidence="2" id="KW-1015">Disulfide bond</keyword>
<dbReference type="PANTHER" id="PTHR11481">
    <property type="entry name" value="IMMUNOGLOBULIN FC RECEPTOR"/>
    <property type="match status" value="1"/>
</dbReference>
<dbReference type="InterPro" id="IPR036179">
    <property type="entry name" value="Ig-like_dom_sf"/>
</dbReference>
<protein>
    <recommendedName>
        <fullName evidence="3">Ig-like domain-containing protein</fullName>
    </recommendedName>
</protein>
<dbReference type="PROSITE" id="PS50835">
    <property type="entry name" value="IG_LIKE"/>
    <property type="match status" value="2"/>
</dbReference>
<dbReference type="SUPFAM" id="SSF48726">
    <property type="entry name" value="Immunoglobulin"/>
    <property type="match status" value="2"/>
</dbReference>
<dbReference type="Gene3D" id="2.60.40.10">
    <property type="entry name" value="Immunoglobulins"/>
    <property type="match status" value="2"/>
</dbReference>
<dbReference type="AlphaFoldDB" id="A0AAV6GRQ3"/>
<sequence length="263" mass="28940">MSSTDGAITLQSSSQTAAEELDATLSAAPKHTGLYVCRAEIGDPAYQTDYSNAERIWVVGLSPPASLVITPNRLQHFVHNSLSMSCVAQDKSGRWKLRWETGRAEGPECPQEWTSEAASTCSIRSLSSHDSGMYWCESESREYGPFQQDNNVILDIPAYPVTEGDPMTLHCIFRNSSAYSAADFYKDNSLLQSQTTGEMTITAVSKAHTGSYRCKHSVLGQSPGSWKTVISEIFFSPCLLKQLIIQQSRSEALNFTGKLWGGY</sequence>
<dbReference type="SMART" id="SM00409">
    <property type="entry name" value="IG"/>
    <property type="match status" value="2"/>
</dbReference>
<evidence type="ECO:0000256" key="1">
    <source>
        <dbReference type="ARBA" id="ARBA00022729"/>
    </source>
</evidence>
<proteinExistence type="predicted"/>
<evidence type="ECO:0000259" key="3">
    <source>
        <dbReference type="PROSITE" id="PS50835"/>
    </source>
</evidence>
<dbReference type="GO" id="GO:0004888">
    <property type="term" value="F:transmembrane signaling receptor activity"/>
    <property type="evidence" value="ECO:0007669"/>
    <property type="project" value="TreeGrafter"/>
</dbReference>
<feature type="domain" description="Ig-like" evidence="3">
    <location>
        <begin position="161"/>
        <end position="231"/>
    </location>
</feature>
<organism evidence="4 5">
    <name type="scientific">Alosa alosa</name>
    <name type="common">allis shad</name>
    <dbReference type="NCBI Taxonomy" id="278164"/>
    <lineage>
        <taxon>Eukaryota</taxon>
        <taxon>Metazoa</taxon>
        <taxon>Chordata</taxon>
        <taxon>Craniata</taxon>
        <taxon>Vertebrata</taxon>
        <taxon>Euteleostomi</taxon>
        <taxon>Actinopterygii</taxon>
        <taxon>Neopterygii</taxon>
        <taxon>Teleostei</taxon>
        <taxon>Clupei</taxon>
        <taxon>Clupeiformes</taxon>
        <taxon>Clupeoidei</taxon>
        <taxon>Clupeidae</taxon>
        <taxon>Alosa</taxon>
    </lineage>
</organism>
<dbReference type="EMBL" id="JADWDJ010000008">
    <property type="protein sequence ID" value="KAG5277149.1"/>
    <property type="molecule type" value="Genomic_DNA"/>
</dbReference>
<dbReference type="InterPro" id="IPR050488">
    <property type="entry name" value="Ig_Fc_receptor"/>
</dbReference>
<gene>
    <name evidence="4" type="ORF">AALO_G00114090</name>
</gene>
<evidence type="ECO:0000256" key="2">
    <source>
        <dbReference type="ARBA" id="ARBA00023157"/>
    </source>
</evidence>
<dbReference type="InterPro" id="IPR013783">
    <property type="entry name" value="Ig-like_fold"/>
</dbReference>
<dbReference type="Pfam" id="PF13895">
    <property type="entry name" value="Ig_2"/>
    <property type="match status" value="1"/>
</dbReference>
<feature type="domain" description="Ig-like" evidence="3">
    <location>
        <begin position="63"/>
        <end position="153"/>
    </location>
</feature>
<accession>A0AAV6GRQ3</accession>
<name>A0AAV6GRQ3_9TELE</name>